<evidence type="ECO:0000313" key="2">
    <source>
        <dbReference type="EMBL" id="CAB4144332.1"/>
    </source>
</evidence>
<organism evidence="2">
    <name type="scientific">uncultured Caudovirales phage</name>
    <dbReference type="NCBI Taxonomy" id="2100421"/>
    <lineage>
        <taxon>Viruses</taxon>
        <taxon>Duplodnaviria</taxon>
        <taxon>Heunggongvirae</taxon>
        <taxon>Uroviricota</taxon>
        <taxon>Caudoviricetes</taxon>
        <taxon>Peduoviridae</taxon>
        <taxon>Maltschvirus</taxon>
        <taxon>Maltschvirus maltsch</taxon>
    </lineage>
</organism>
<gene>
    <name evidence="2" type="ORF">UFOVP468_23</name>
</gene>
<proteinExistence type="predicted"/>
<feature type="coiled-coil region" evidence="1">
    <location>
        <begin position="40"/>
        <end position="67"/>
    </location>
</feature>
<sequence length="67" mass="7804">MKSRQYYDSLSIQQLVDAARYESREGRPQPELLAVLADMVEGLDDDCLVMQNEIDRLTRELKDKETN</sequence>
<dbReference type="EMBL" id="LR796432">
    <property type="protein sequence ID" value="CAB4144332.1"/>
    <property type="molecule type" value="Genomic_DNA"/>
</dbReference>
<keyword evidence="1" id="KW-0175">Coiled coil</keyword>
<accession>A0A6J5MDL8</accession>
<reference evidence="2" key="1">
    <citation type="submission" date="2020-04" db="EMBL/GenBank/DDBJ databases">
        <authorList>
            <person name="Chiriac C."/>
            <person name="Salcher M."/>
            <person name="Ghai R."/>
            <person name="Kavagutti S V."/>
        </authorList>
    </citation>
    <scope>NUCLEOTIDE SEQUENCE</scope>
</reference>
<name>A0A6J5MDL8_9CAUD</name>
<evidence type="ECO:0000256" key="1">
    <source>
        <dbReference type="SAM" id="Coils"/>
    </source>
</evidence>
<protein>
    <submittedName>
        <fullName evidence="2">Uncharacterized protein</fullName>
    </submittedName>
</protein>